<sequence>MAFPSSPRQHLSFLFLLLLSRAESSGSRGGEPLPSSRATRRLGQIIELGTPRIPSSRRTALCGSSGLRLARAPNPLKNLRVTGRRSRPSLQQTPHDG</sequence>
<evidence type="ECO:0008006" key="5">
    <source>
        <dbReference type="Google" id="ProtNLM"/>
    </source>
</evidence>
<evidence type="ECO:0000313" key="4">
    <source>
        <dbReference type="Proteomes" id="UP001232148"/>
    </source>
</evidence>
<organism evidence="3 4">
    <name type="scientific">Colletotrichum zoysiae</name>
    <dbReference type="NCBI Taxonomy" id="1216348"/>
    <lineage>
        <taxon>Eukaryota</taxon>
        <taxon>Fungi</taxon>
        <taxon>Dikarya</taxon>
        <taxon>Ascomycota</taxon>
        <taxon>Pezizomycotina</taxon>
        <taxon>Sordariomycetes</taxon>
        <taxon>Hypocreomycetidae</taxon>
        <taxon>Glomerellales</taxon>
        <taxon>Glomerellaceae</taxon>
        <taxon>Colletotrichum</taxon>
        <taxon>Colletotrichum graminicola species complex</taxon>
    </lineage>
</organism>
<gene>
    <name evidence="3" type="ORF">LX32DRAFT_643977</name>
</gene>
<comment type="caution">
    <text evidence="3">The sequence shown here is derived from an EMBL/GenBank/DDBJ whole genome shotgun (WGS) entry which is preliminary data.</text>
</comment>
<accession>A0AAD9H7V0</accession>
<protein>
    <recommendedName>
        <fullName evidence="5">Secreted protein</fullName>
    </recommendedName>
</protein>
<keyword evidence="2" id="KW-0732">Signal</keyword>
<feature type="compositionally biased region" description="Polar residues" evidence="1">
    <location>
        <begin position="88"/>
        <end position="97"/>
    </location>
</feature>
<proteinExistence type="predicted"/>
<dbReference type="Proteomes" id="UP001232148">
    <property type="component" value="Unassembled WGS sequence"/>
</dbReference>
<name>A0AAD9H7V0_9PEZI</name>
<feature type="signal peptide" evidence="2">
    <location>
        <begin position="1"/>
        <end position="22"/>
    </location>
</feature>
<feature type="chain" id="PRO_5042017628" description="Secreted protein" evidence="2">
    <location>
        <begin position="23"/>
        <end position="97"/>
    </location>
</feature>
<evidence type="ECO:0000256" key="2">
    <source>
        <dbReference type="SAM" id="SignalP"/>
    </source>
</evidence>
<evidence type="ECO:0000313" key="3">
    <source>
        <dbReference type="EMBL" id="KAK2024080.1"/>
    </source>
</evidence>
<dbReference type="AlphaFoldDB" id="A0AAD9H7V0"/>
<reference evidence="3" key="1">
    <citation type="submission" date="2021-06" db="EMBL/GenBank/DDBJ databases">
        <title>Comparative genomics, transcriptomics and evolutionary studies reveal genomic signatures of adaptation to plant cell wall in hemibiotrophic fungi.</title>
        <authorList>
            <consortium name="DOE Joint Genome Institute"/>
            <person name="Baroncelli R."/>
            <person name="Diaz J.F."/>
            <person name="Benocci T."/>
            <person name="Peng M."/>
            <person name="Battaglia E."/>
            <person name="Haridas S."/>
            <person name="Andreopoulos W."/>
            <person name="Labutti K."/>
            <person name="Pangilinan J."/>
            <person name="Floch G.L."/>
            <person name="Makela M.R."/>
            <person name="Henrissat B."/>
            <person name="Grigoriev I.V."/>
            <person name="Crouch J.A."/>
            <person name="De Vries R.P."/>
            <person name="Sukno S.A."/>
            <person name="Thon M.R."/>
        </authorList>
    </citation>
    <scope>NUCLEOTIDE SEQUENCE</scope>
    <source>
        <strain evidence="3">MAFF235873</strain>
    </source>
</reference>
<feature type="region of interest" description="Disordered" evidence="1">
    <location>
        <begin position="73"/>
        <end position="97"/>
    </location>
</feature>
<dbReference type="EMBL" id="MU842976">
    <property type="protein sequence ID" value="KAK2024080.1"/>
    <property type="molecule type" value="Genomic_DNA"/>
</dbReference>
<keyword evidence="4" id="KW-1185">Reference proteome</keyword>
<evidence type="ECO:0000256" key="1">
    <source>
        <dbReference type="SAM" id="MobiDB-lite"/>
    </source>
</evidence>